<dbReference type="EMBL" id="JBHUOK010000003">
    <property type="protein sequence ID" value="MFD2788425.1"/>
    <property type="molecule type" value="Genomic_DNA"/>
</dbReference>
<comment type="caution">
    <text evidence="1">The sequence shown here is derived from an EMBL/GenBank/DDBJ whole genome shotgun (WGS) entry which is preliminary data.</text>
</comment>
<dbReference type="Proteomes" id="UP001597532">
    <property type="component" value="Unassembled WGS sequence"/>
</dbReference>
<dbReference type="RefSeq" id="WP_251807265.1">
    <property type="nucleotide sequence ID" value="NZ_CP166679.1"/>
</dbReference>
<protein>
    <submittedName>
        <fullName evidence="1">DUF3347 domain-containing protein</fullName>
    </submittedName>
</protein>
<proteinExistence type="predicted"/>
<gene>
    <name evidence="1" type="ORF">ACFS1K_01475</name>
</gene>
<reference evidence="2" key="1">
    <citation type="journal article" date="2019" name="Int. J. Syst. Evol. Microbiol.">
        <title>The Global Catalogue of Microorganisms (GCM) 10K type strain sequencing project: providing services to taxonomists for standard genome sequencing and annotation.</title>
        <authorList>
            <consortium name="The Broad Institute Genomics Platform"/>
            <consortium name="The Broad Institute Genome Sequencing Center for Infectious Disease"/>
            <person name="Wu L."/>
            <person name="Ma J."/>
        </authorList>
    </citation>
    <scope>NUCLEOTIDE SEQUENCE [LARGE SCALE GENOMIC DNA]</scope>
    <source>
        <strain evidence="2">KCTC 52924</strain>
    </source>
</reference>
<name>A0ABW5VDA6_9FLAO</name>
<organism evidence="1 2">
    <name type="scientific">Arenibacter antarcticus</name>
    <dbReference type="NCBI Taxonomy" id="2040469"/>
    <lineage>
        <taxon>Bacteria</taxon>
        <taxon>Pseudomonadati</taxon>
        <taxon>Bacteroidota</taxon>
        <taxon>Flavobacteriia</taxon>
        <taxon>Flavobacteriales</taxon>
        <taxon>Flavobacteriaceae</taxon>
        <taxon>Arenibacter</taxon>
    </lineage>
</organism>
<evidence type="ECO:0000313" key="2">
    <source>
        <dbReference type="Proteomes" id="UP001597532"/>
    </source>
</evidence>
<sequence length="101" mass="11407">MLKQVKDGKLLRKEIITSSKESANQITNVDSIQQREYFEELSANLVNLVAIAGTPAPLYQQFCPLYKNNKGGMWVRIVKAVKNPYDGSQMLNCAFVQKEVN</sequence>
<evidence type="ECO:0000313" key="1">
    <source>
        <dbReference type="EMBL" id="MFD2788425.1"/>
    </source>
</evidence>
<accession>A0ABW5VDA6</accession>
<keyword evidence="2" id="KW-1185">Reference proteome</keyword>